<evidence type="ECO:0000256" key="8">
    <source>
        <dbReference type="SAM" id="MobiDB-lite"/>
    </source>
</evidence>
<dbReference type="GO" id="GO:0006612">
    <property type="term" value="P:protein targeting to membrane"/>
    <property type="evidence" value="ECO:0007669"/>
    <property type="project" value="TreeGrafter"/>
</dbReference>
<evidence type="ECO:0000313" key="10">
    <source>
        <dbReference type="EMBL" id="KAK6542459.1"/>
    </source>
</evidence>
<protein>
    <recommendedName>
        <fullName evidence="4">Ras modification protein ERF4</fullName>
    </recommendedName>
</protein>
<evidence type="ECO:0000313" key="11">
    <source>
        <dbReference type="Proteomes" id="UP001365542"/>
    </source>
</evidence>
<evidence type="ECO:0000256" key="6">
    <source>
        <dbReference type="ARBA" id="ARBA00023136"/>
    </source>
</evidence>
<comment type="similarity">
    <text evidence="2">Belongs to the ERF4 family.</text>
</comment>
<feature type="compositionally biased region" description="Polar residues" evidence="8">
    <location>
        <begin position="55"/>
        <end position="81"/>
    </location>
</feature>
<keyword evidence="7" id="KW-0175">Coiled coil</keyword>
<keyword evidence="6" id="KW-0472">Membrane</keyword>
<feature type="region of interest" description="Disordered" evidence="8">
    <location>
        <begin position="309"/>
        <end position="347"/>
    </location>
</feature>
<dbReference type="PANTHER" id="PTHR13254:SF0">
    <property type="entry name" value="GOLGIN SUBFAMILY A MEMBER 7_ERF4 DOMAIN-CONTAINING PROTEIN"/>
    <property type="match status" value="1"/>
</dbReference>
<dbReference type="AlphaFoldDB" id="A0AAV9XML0"/>
<dbReference type="InterPro" id="IPR051371">
    <property type="entry name" value="Ras_palmitoyltransferase"/>
</dbReference>
<dbReference type="GO" id="GO:0005789">
    <property type="term" value="C:endoplasmic reticulum membrane"/>
    <property type="evidence" value="ECO:0007669"/>
    <property type="project" value="UniProtKB-SubCell"/>
</dbReference>
<sequence length="347" mass="38634">MAFTLAENDSGISGFTPKDSKSSSIHRLSTSNRPSNEMATNTTTTAASSIAGDTPTASGANRKSISSQKDLTSSSRNNLPRSHSESVDLELERGLKLDDLRHRRAQELPPAVSSPVSPSRDGASSMHSESSTSWDPTHPCYPHVNPHVPPNSPLAESTKIIRIPRDFMIHGDTSPAFSNTYPKILEPYLGEDRFRRIIKTINAELYEAFNPWNWRNWVDASMGVLTLWFAEDIFGTETKRRLKKIETFLEQQNREMEDLLERLRKGEIVDEERGETRDGEDGPAPISGLAKLIPLRRTGYMNLDIQIPNPFTADSEFGDDDETADYSAQPTPREGGPPITPRDQVGR</sequence>
<name>A0AAV9XML0_9PEZI</name>
<feature type="compositionally biased region" description="Polar residues" evidence="8">
    <location>
        <begin position="125"/>
        <end position="135"/>
    </location>
</feature>
<dbReference type="InterPro" id="IPR019383">
    <property type="entry name" value="Golgin_A_7/ERF4"/>
</dbReference>
<feature type="region of interest" description="Disordered" evidence="8">
    <location>
        <begin position="1"/>
        <end position="90"/>
    </location>
</feature>
<feature type="compositionally biased region" description="Low complexity" evidence="8">
    <location>
        <begin position="109"/>
        <end position="119"/>
    </location>
</feature>
<comment type="caution">
    <text evidence="10">The sequence shown here is derived from an EMBL/GenBank/DDBJ whole genome shotgun (WGS) entry which is preliminary data.</text>
</comment>
<accession>A0AAV9XML0</accession>
<reference evidence="10 11" key="1">
    <citation type="submission" date="2019-10" db="EMBL/GenBank/DDBJ databases">
        <authorList>
            <person name="Palmer J.M."/>
        </authorList>
    </citation>
    <scope>NUCLEOTIDE SEQUENCE [LARGE SCALE GENOMIC DNA]</scope>
    <source>
        <strain evidence="10 11">TWF694</strain>
    </source>
</reference>
<feature type="compositionally biased region" description="Polar residues" evidence="8">
    <location>
        <begin position="22"/>
        <end position="38"/>
    </location>
</feature>
<gene>
    <name evidence="10" type="ORF">TWF694_006413</name>
</gene>
<feature type="domain" description="Golgin subfamily A member 7/ERF4" evidence="9">
    <location>
        <begin position="160"/>
        <end position="256"/>
    </location>
</feature>
<dbReference type="Proteomes" id="UP001365542">
    <property type="component" value="Unassembled WGS sequence"/>
</dbReference>
<evidence type="ECO:0000256" key="2">
    <source>
        <dbReference type="ARBA" id="ARBA00007732"/>
    </source>
</evidence>
<evidence type="ECO:0000256" key="7">
    <source>
        <dbReference type="SAM" id="Coils"/>
    </source>
</evidence>
<evidence type="ECO:0000256" key="3">
    <source>
        <dbReference type="ARBA" id="ARBA00011396"/>
    </source>
</evidence>
<keyword evidence="5" id="KW-0256">Endoplasmic reticulum</keyword>
<dbReference type="Pfam" id="PF10256">
    <property type="entry name" value="Erf4"/>
    <property type="match status" value="1"/>
</dbReference>
<evidence type="ECO:0000256" key="1">
    <source>
        <dbReference type="ARBA" id="ARBA00004406"/>
    </source>
</evidence>
<evidence type="ECO:0000256" key="4">
    <source>
        <dbReference type="ARBA" id="ARBA00018463"/>
    </source>
</evidence>
<keyword evidence="11" id="KW-1185">Reference proteome</keyword>
<dbReference type="GO" id="GO:0031211">
    <property type="term" value="C:endoplasmic reticulum palmitoyltransferase complex"/>
    <property type="evidence" value="ECO:0007669"/>
    <property type="project" value="TreeGrafter"/>
</dbReference>
<proteinExistence type="inferred from homology"/>
<feature type="coiled-coil region" evidence="7">
    <location>
        <begin position="242"/>
        <end position="269"/>
    </location>
</feature>
<comment type="subunit">
    <text evidence="3">Interacts with ERF2.</text>
</comment>
<dbReference type="EMBL" id="JAVHJO010000002">
    <property type="protein sequence ID" value="KAK6542459.1"/>
    <property type="molecule type" value="Genomic_DNA"/>
</dbReference>
<organism evidence="10 11">
    <name type="scientific">Orbilia ellipsospora</name>
    <dbReference type="NCBI Taxonomy" id="2528407"/>
    <lineage>
        <taxon>Eukaryota</taxon>
        <taxon>Fungi</taxon>
        <taxon>Dikarya</taxon>
        <taxon>Ascomycota</taxon>
        <taxon>Pezizomycotina</taxon>
        <taxon>Orbiliomycetes</taxon>
        <taxon>Orbiliales</taxon>
        <taxon>Orbiliaceae</taxon>
        <taxon>Orbilia</taxon>
    </lineage>
</organism>
<dbReference type="PANTHER" id="PTHR13254">
    <property type="entry name" value="GOLGI AUTOANTIGEN, GOLGIN SUBFAMILY A, 7"/>
    <property type="match status" value="1"/>
</dbReference>
<feature type="region of interest" description="Disordered" evidence="8">
    <location>
        <begin position="106"/>
        <end position="153"/>
    </location>
</feature>
<comment type="subcellular location">
    <subcellularLocation>
        <location evidence="1">Endoplasmic reticulum membrane</location>
        <topology evidence="1">Peripheral membrane protein</topology>
    </subcellularLocation>
</comment>
<evidence type="ECO:0000256" key="5">
    <source>
        <dbReference type="ARBA" id="ARBA00022824"/>
    </source>
</evidence>
<evidence type="ECO:0000259" key="9">
    <source>
        <dbReference type="Pfam" id="PF10256"/>
    </source>
</evidence>